<feature type="domain" description="GGDEF" evidence="5">
    <location>
        <begin position="439"/>
        <end position="577"/>
    </location>
</feature>
<dbReference type="NCBIfam" id="TIGR00254">
    <property type="entry name" value="GGDEF"/>
    <property type="match status" value="1"/>
</dbReference>
<dbReference type="SUPFAM" id="SSF55073">
    <property type="entry name" value="Nucleotide cyclase"/>
    <property type="match status" value="1"/>
</dbReference>
<feature type="transmembrane region" description="Helical" evidence="1">
    <location>
        <begin position="95"/>
        <end position="113"/>
    </location>
</feature>
<dbReference type="CDD" id="cd00130">
    <property type="entry name" value="PAS"/>
    <property type="match status" value="1"/>
</dbReference>
<dbReference type="RefSeq" id="WP_126799623.1">
    <property type="nucleotide sequence ID" value="NZ_PIPO01000005.1"/>
</dbReference>
<proteinExistence type="predicted"/>
<dbReference type="Pfam" id="PF00990">
    <property type="entry name" value="GGDEF"/>
    <property type="match status" value="1"/>
</dbReference>
<evidence type="ECO:0000259" key="3">
    <source>
        <dbReference type="PROSITE" id="PS50113"/>
    </source>
</evidence>
<dbReference type="InterPro" id="IPR000160">
    <property type="entry name" value="GGDEF_dom"/>
</dbReference>
<feature type="domain" description="MHYT" evidence="6">
    <location>
        <begin position="21"/>
        <end position="215"/>
    </location>
</feature>
<feature type="transmembrane region" description="Helical" evidence="1">
    <location>
        <begin position="125"/>
        <end position="146"/>
    </location>
</feature>
<dbReference type="EMBL" id="PIPO01000005">
    <property type="protein sequence ID" value="RUO31252.1"/>
    <property type="molecule type" value="Genomic_DNA"/>
</dbReference>
<evidence type="ECO:0000256" key="1">
    <source>
        <dbReference type="PROSITE-ProRule" id="PRU00244"/>
    </source>
</evidence>
<dbReference type="InterPro" id="IPR035919">
    <property type="entry name" value="EAL_sf"/>
</dbReference>
<feature type="transmembrane region" description="Helical" evidence="1">
    <location>
        <begin position="233"/>
        <end position="254"/>
    </location>
</feature>
<feature type="transmembrane region" description="Helical" evidence="1">
    <location>
        <begin position="56"/>
        <end position="75"/>
    </location>
</feature>
<dbReference type="Pfam" id="PF00563">
    <property type="entry name" value="EAL"/>
    <property type="match status" value="1"/>
</dbReference>
<dbReference type="SMART" id="SM00086">
    <property type="entry name" value="PAC"/>
    <property type="match status" value="1"/>
</dbReference>
<dbReference type="InterPro" id="IPR000700">
    <property type="entry name" value="PAS-assoc_C"/>
</dbReference>
<dbReference type="InterPro" id="IPR005330">
    <property type="entry name" value="MHYT_dom"/>
</dbReference>
<dbReference type="PROSITE" id="PS50924">
    <property type="entry name" value="MHYT"/>
    <property type="match status" value="1"/>
</dbReference>
<dbReference type="InterPro" id="IPR001633">
    <property type="entry name" value="EAL_dom"/>
</dbReference>
<dbReference type="Pfam" id="PF03707">
    <property type="entry name" value="MHYT"/>
    <property type="match status" value="2"/>
</dbReference>
<dbReference type="InterPro" id="IPR052155">
    <property type="entry name" value="Biofilm_reg_signaling"/>
</dbReference>
<evidence type="ECO:0000259" key="5">
    <source>
        <dbReference type="PROSITE" id="PS50887"/>
    </source>
</evidence>
<dbReference type="PROSITE" id="PS50883">
    <property type="entry name" value="EAL"/>
    <property type="match status" value="1"/>
</dbReference>
<feature type="transmembrane region" description="Helical" evidence="1">
    <location>
        <begin position="22"/>
        <end position="44"/>
    </location>
</feature>
<evidence type="ECO:0000313" key="7">
    <source>
        <dbReference type="EMBL" id="RUO31252.1"/>
    </source>
</evidence>
<dbReference type="PROSITE" id="PS50113">
    <property type="entry name" value="PAC"/>
    <property type="match status" value="1"/>
</dbReference>
<dbReference type="PANTHER" id="PTHR44757:SF2">
    <property type="entry name" value="BIOFILM ARCHITECTURE MAINTENANCE PROTEIN MBAA"/>
    <property type="match status" value="1"/>
</dbReference>
<dbReference type="AlphaFoldDB" id="A0A432WEG5"/>
<evidence type="ECO:0000259" key="2">
    <source>
        <dbReference type="PROSITE" id="PS50112"/>
    </source>
</evidence>
<feature type="domain" description="PAS" evidence="2">
    <location>
        <begin position="276"/>
        <end position="352"/>
    </location>
</feature>
<dbReference type="Proteomes" id="UP000287823">
    <property type="component" value="Unassembled WGS sequence"/>
</dbReference>
<dbReference type="Gene3D" id="3.20.20.450">
    <property type="entry name" value="EAL domain"/>
    <property type="match status" value="1"/>
</dbReference>
<dbReference type="Pfam" id="PF08447">
    <property type="entry name" value="PAS_3"/>
    <property type="match status" value="1"/>
</dbReference>
<dbReference type="InterPro" id="IPR043128">
    <property type="entry name" value="Rev_trsase/Diguanyl_cyclase"/>
</dbReference>
<dbReference type="InterPro" id="IPR013655">
    <property type="entry name" value="PAS_fold_3"/>
</dbReference>
<keyword evidence="8" id="KW-1185">Reference proteome</keyword>
<feature type="domain" description="EAL" evidence="4">
    <location>
        <begin position="586"/>
        <end position="844"/>
    </location>
</feature>
<dbReference type="Gene3D" id="3.30.450.20">
    <property type="entry name" value="PAS domain"/>
    <property type="match status" value="1"/>
</dbReference>
<feature type="transmembrane region" description="Helical" evidence="1">
    <location>
        <begin position="187"/>
        <end position="213"/>
    </location>
</feature>
<dbReference type="NCBIfam" id="TIGR00229">
    <property type="entry name" value="sensory_box"/>
    <property type="match status" value="1"/>
</dbReference>
<dbReference type="Gene3D" id="3.30.70.270">
    <property type="match status" value="1"/>
</dbReference>
<keyword evidence="1" id="KW-1133">Transmembrane helix</keyword>
<evidence type="ECO:0000313" key="8">
    <source>
        <dbReference type="Proteomes" id="UP000287823"/>
    </source>
</evidence>
<dbReference type="InterPro" id="IPR029787">
    <property type="entry name" value="Nucleotide_cyclase"/>
</dbReference>
<comment type="caution">
    <text evidence="7">The sequence shown here is derived from an EMBL/GenBank/DDBJ whole genome shotgun (WGS) entry which is preliminary data.</text>
</comment>
<feature type="transmembrane region" description="Helical" evidence="1">
    <location>
        <begin position="152"/>
        <end position="175"/>
    </location>
</feature>
<dbReference type="PANTHER" id="PTHR44757">
    <property type="entry name" value="DIGUANYLATE CYCLASE DGCP"/>
    <property type="match status" value="1"/>
</dbReference>
<keyword evidence="1" id="KW-0812">Transmembrane</keyword>
<dbReference type="SMART" id="SM00267">
    <property type="entry name" value="GGDEF"/>
    <property type="match status" value="1"/>
</dbReference>
<dbReference type="CDD" id="cd01949">
    <property type="entry name" value="GGDEF"/>
    <property type="match status" value="1"/>
</dbReference>
<dbReference type="SMART" id="SM00052">
    <property type="entry name" value="EAL"/>
    <property type="match status" value="1"/>
</dbReference>
<name>A0A432WEG5_9GAMM</name>
<organism evidence="7 8">
    <name type="scientific">Aliidiomarina soli</name>
    <dbReference type="NCBI Taxonomy" id="1928574"/>
    <lineage>
        <taxon>Bacteria</taxon>
        <taxon>Pseudomonadati</taxon>
        <taxon>Pseudomonadota</taxon>
        <taxon>Gammaproteobacteria</taxon>
        <taxon>Alteromonadales</taxon>
        <taxon>Idiomarinaceae</taxon>
        <taxon>Aliidiomarina</taxon>
    </lineage>
</organism>
<dbReference type="CDD" id="cd01948">
    <property type="entry name" value="EAL"/>
    <property type="match status" value="1"/>
</dbReference>
<dbReference type="InterPro" id="IPR035965">
    <property type="entry name" value="PAS-like_dom_sf"/>
</dbReference>
<feature type="domain" description="PAC" evidence="3">
    <location>
        <begin position="355"/>
        <end position="407"/>
    </location>
</feature>
<protein>
    <submittedName>
        <fullName evidence="7">Bifunctional diguanylate cyclase/phosphodiesterase</fullName>
    </submittedName>
</protein>
<dbReference type="InterPro" id="IPR000014">
    <property type="entry name" value="PAS"/>
</dbReference>
<dbReference type="InterPro" id="IPR001610">
    <property type="entry name" value="PAC"/>
</dbReference>
<sequence>MQVVTFTQAQTDLTQAYAAEHVTWLVAFSILIAMLASFASFNHVQLIRRRELTNSRVSWTLLGAVAMGAGVWAMHFTGMLSYQLPLDVNYHTGRTALSVVPAVLAGYVTLTVISKPTLQIRDVLVGGVLMGAGIGLMHYIGMSAMILPAERLYQPLMFVLSILVAIVLATLSLSVRPLLSSMLKHPLLLNLLASVFMGLAITSMHYVAMHATIFMPLSEAYQRPAVAMLDNSALVTIAVAVAVFIVLISSLAVVMRFRLLHVELGQKAAEAEARALEDRFRTIAERVPGMVYEFRLDASAQMSFPYTSDAVRDIYGVTPEEIRNDALILEQIIHPDDLSLVYQGIEESARTMQPWQSEYRVIRRTDGAERWLLGSAAPLPDADGAVIWSGVITDITERKKHDEMIYQLAFYDALTELPNRRLIYRQLEQKMAEAQREGWCGVVIFIDVDSFKRLNDSQGHSAGDSLLRQIGARLRKASSESALVGRLSSDEFVVVEAKLADSYHACVPHAKQLATELLNTLNGEFDLEGHRFECALSMGICMFRHHKVDAAEILKRADIAMHEAKSAGGNQWRLFDPAMQSGLEHRYQLEQALRSLVNHPDDQLSLHLQPQVNANNQIAGAEALLRWQHPDFGAISPGEFIPLAEETGLIVPIGQWVITQACELLAQWQQSADLAELTLSVNVSARQFYQPDFVESVLQQVAKIGPVANHLVLELTESLILEDIEEAVKRMLALKAHGVRFSMDDFGTGYSSLSYLATLPFDEVKIDQSFISKANQGDSSREWIIIEAIIGLADKLRMQVIAEGVESKQQQQALLRRNCRAFQGFYFSKPLTQEAFASLVTTQRV</sequence>
<reference evidence="7 8" key="1">
    <citation type="journal article" date="2011" name="Front. Microbiol.">
        <title>Genomic signatures of strain selection and enhancement in Bacillus atrophaeus var. globigii, a historical biowarfare simulant.</title>
        <authorList>
            <person name="Gibbons H.S."/>
            <person name="Broomall S.M."/>
            <person name="McNew L.A."/>
            <person name="Daligault H."/>
            <person name="Chapman C."/>
            <person name="Bruce D."/>
            <person name="Karavis M."/>
            <person name="Krepps M."/>
            <person name="McGregor P.A."/>
            <person name="Hong C."/>
            <person name="Park K.H."/>
            <person name="Akmal A."/>
            <person name="Feldman A."/>
            <person name="Lin J.S."/>
            <person name="Chang W.E."/>
            <person name="Higgs B.W."/>
            <person name="Demirev P."/>
            <person name="Lindquist J."/>
            <person name="Liem A."/>
            <person name="Fochler E."/>
            <person name="Read T.D."/>
            <person name="Tapia R."/>
            <person name="Johnson S."/>
            <person name="Bishop-Lilly K.A."/>
            <person name="Detter C."/>
            <person name="Han C."/>
            <person name="Sozhamannan S."/>
            <person name="Rosenzweig C.N."/>
            <person name="Skowronski E.W."/>
        </authorList>
    </citation>
    <scope>NUCLEOTIDE SEQUENCE [LARGE SCALE GENOMIC DNA]</scope>
    <source>
        <strain evidence="7 8">Y4G10-17</strain>
    </source>
</reference>
<accession>A0A432WEG5</accession>
<dbReference type="SUPFAM" id="SSF141868">
    <property type="entry name" value="EAL domain-like"/>
    <property type="match status" value="1"/>
</dbReference>
<dbReference type="GO" id="GO:0016020">
    <property type="term" value="C:membrane"/>
    <property type="evidence" value="ECO:0007669"/>
    <property type="project" value="UniProtKB-UniRule"/>
</dbReference>
<dbReference type="SUPFAM" id="SSF55785">
    <property type="entry name" value="PYP-like sensor domain (PAS domain)"/>
    <property type="match status" value="1"/>
</dbReference>
<evidence type="ECO:0000259" key="6">
    <source>
        <dbReference type="PROSITE" id="PS50924"/>
    </source>
</evidence>
<keyword evidence="1" id="KW-0472">Membrane</keyword>
<evidence type="ECO:0000259" key="4">
    <source>
        <dbReference type="PROSITE" id="PS50883"/>
    </source>
</evidence>
<dbReference type="PROSITE" id="PS50887">
    <property type="entry name" value="GGDEF"/>
    <property type="match status" value="1"/>
</dbReference>
<dbReference type="PROSITE" id="PS50112">
    <property type="entry name" value="PAS"/>
    <property type="match status" value="1"/>
</dbReference>
<gene>
    <name evidence="7" type="ORF">CWE14_12235</name>
</gene>